<feature type="region of interest" description="Disordered" evidence="1">
    <location>
        <begin position="52"/>
        <end position="74"/>
    </location>
</feature>
<dbReference type="Gene3D" id="3.40.30.10">
    <property type="entry name" value="Glutaredoxin"/>
    <property type="match status" value="1"/>
</dbReference>
<sequence length="260" mass="28251">MWAPWGNRLPRGGATTTATSSLPPPQLPPPTSSIIRSSSSLKDLLSLLDEYDAHDASASPSRGPRPPPPPPPPPVIHHVRSASSALRLWCSPPEDPFGLPPGEEKRVVLYFTSLRAVRHTFEDCAAVRAILCGLRVAVDERDVSMDAGFLRELKGVLGVRRWHLGLPQLFIGGRHVGGADDVRRLHEAGELRRYVEGAAQATGRACEWCGDVRFVLCRSCSGSRRCYYDKGGTGGGFRTCTACNENGLVRCRRCCDPDAV</sequence>
<feature type="compositionally biased region" description="Pro residues" evidence="1">
    <location>
        <begin position="22"/>
        <end position="31"/>
    </location>
</feature>
<dbReference type="SUPFAM" id="SSF52833">
    <property type="entry name" value="Thioredoxin-like"/>
    <property type="match status" value="1"/>
</dbReference>
<evidence type="ECO:0000256" key="1">
    <source>
        <dbReference type="SAM" id="MobiDB-lite"/>
    </source>
</evidence>
<dbReference type="InterPro" id="IPR036249">
    <property type="entry name" value="Thioredoxin-like_sf"/>
</dbReference>
<feature type="domain" description="Glutaredoxin" evidence="2">
    <location>
        <begin position="108"/>
        <end position="176"/>
    </location>
</feature>
<dbReference type="InterPro" id="IPR002109">
    <property type="entry name" value="Glutaredoxin"/>
</dbReference>
<evidence type="ECO:0000313" key="3">
    <source>
        <dbReference type="EMBL" id="THU60120.1"/>
    </source>
</evidence>
<protein>
    <recommendedName>
        <fullName evidence="2">Glutaredoxin domain-containing protein</fullName>
    </recommendedName>
</protein>
<dbReference type="CDD" id="cd03031">
    <property type="entry name" value="GRX_GRX_like"/>
    <property type="match status" value="1"/>
</dbReference>
<dbReference type="Pfam" id="PF00462">
    <property type="entry name" value="Glutaredoxin"/>
    <property type="match status" value="1"/>
</dbReference>
<dbReference type="EMBL" id="PYDT01000005">
    <property type="protein sequence ID" value="THU60120.1"/>
    <property type="molecule type" value="Genomic_DNA"/>
</dbReference>
<keyword evidence="4" id="KW-1185">Reference proteome</keyword>
<gene>
    <name evidence="3" type="ORF">C4D60_Mb07t09270</name>
</gene>
<dbReference type="Proteomes" id="UP000317650">
    <property type="component" value="Chromosome 7"/>
</dbReference>
<dbReference type="PANTHER" id="PTHR45669">
    <property type="entry name" value="GLUTAREDOXIN DOMAIN-CONTAINING CYSTEINE-RICH PROTEIN CG12206-RELATED"/>
    <property type="match status" value="1"/>
</dbReference>
<dbReference type="PANTHER" id="PTHR45669:SF26">
    <property type="entry name" value="GLUTAREDOXIN DOMAIN-CONTAINING PROTEIN"/>
    <property type="match status" value="1"/>
</dbReference>
<comment type="caution">
    <text evidence="3">The sequence shown here is derived from an EMBL/GenBank/DDBJ whole genome shotgun (WGS) entry which is preliminary data.</text>
</comment>
<feature type="region of interest" description="Disordered" evidence="1">
    <location>
        <begin position="1"/>
        <end position="36"/>
    </location>
</feature>
<accession>A0A4S8JE91</accession>
<organism evidence="3 4">
    <name type="scientific">Musa balbisiana</name>
    <name type="common">Banana</name>
    <dbReference type="NCBI Taxonomy" id="52838"/>
    <lineage>
        <taxon>Eukaryota</taxon>
        <taxon>Viridiplantae</taxon>
        <taxon>Streptophyta</taxon>
        <taxon>Embryophyta</taxon>
        <taxon>Tracheophyta</taxon>
        <taxon>Spermatophyta</taxon>
        <taxon>Magnoliopsida</taxon>
        <taxon>Liliopsida</taxon>
        <taxon>Zingiberales</taxon>
        <taxon>Musaceae</taxon>
        <taxon>Musa</taxon>
    </lineage>
</organism>
<feature type="compositionally biased region" description="Pro residues" evidence="1">
    <location>
        <begin position="63"/>
        <end position="74"/>
    </location>
</feature>
<reference evidence="3 4" key="1">
    <citation type="journal article" date="2019" name="Nat. Plants">
        <title>Genome sequencing of Musa balbisiana reveals subgenome evolution and function divergence in polyploid bananas.</title>
        <authorList>
            <person name="Yao X."/>
        </authorList>
    </citation>
    <scope>NUCLEOTIDE SEQUENCE [LARGE SCALE GENOMIC DNA]</scope>
    <source>
        <strain evidence="4">cv. DH-PKW</strain>
        <tissue evidence="3">Leaves</tissue>
    </source>
</reference>
<dbReference type="AlphaFoldDB" id="A0A4S8JE91"/>
<name>A0A4S8JE91_MUSBA</name>
<evidence type="ECO:0000313" key="4">
    <source>
        <dbReference type="Proteomes" id="UP000317650"/>
    </source>
</evidence>
<evidence type="ECO:0000259" key="2">
    <source>
        <dbReference type="Pfam" id="PF00462"/>
    </source>
</evidence>
<dbReference type="Pfam" id="PF23733">
    <property type="entry name" value="GRXCR1-2_C"/>
    <property type="match status" value="1"/>
</dbReference>
<dbReference type="STRING" id="52838.A0A4S8JE91"/>
<dbReference type="PROSITE" id="PS51354">
    <property type="entry name" value="GLUTAREDOXIN_2"/>
    <property type="match status" value="1"/>
</dbReference>
<proteinExistence type="predicted"/>